<reference evidence="3 4" key="1">
    <citation type="submission" date="2016-11" db="EMBL/GenBank/DDBJ databases">
        <title>Study of marine rhodopsin-containing bacteria.</title>
        <authorList>
            <person name="Yoshizawa S."/>
            <person name="Kumagai Y."/>
            <person name="Kogure K."/>
        </authorList>
    </citation>
    <scope>NUCLEOTIDE SEQUENCE [LARGE SCALE GENOMIC DNA]</scope>
    <source>
        <strain evidence="3 4">SAORIC-28</strain>
    </source>
</reference>
<protein>
    <recommendedName>
        <fullName evidence="2">Coenzyme Q-binding protein COQ10 START domain-containing protein</fullName>
    </recommendedName>
</protein>
<evidence type="ECO:0000259" key="2">
    <source>
        <dbReference type="Pfam" id="PF03364"/>
    </source>
</evidence>
<name>A0A271J5H5_9BACT</name>
<dbReference type="CDD" id="cd07820">
    <property type="entry name" value="SRPBCC_3"/>
    <property type="match status" value="1"/>
</dbReference>
<proteinExistence type="inferred from homology"/>
<dbReference type="EMBL" id="MQWD01000001">
    <property type="protein sequence ID" value="PAP77929.1"/>
    <property type="molecule type" value="Genomic_DNA"/>
</dbReference>
<gene>
    <name evidence="3" type="ORF">BSZ37_16530</name>
</gene>
<feature type="domain" description="Coenzyme Q-binding protein COQ10 START" evidence="2">
    <location>
        <begin position="14"/>
        <end position="131"/>
    </location>
</feature>
<dbReference type="Gene3D" id="3.30.530.20">
    <property type="match status" value="1"/>
</dbReference>
<evidence type="ECO:0000256" key="1">
    <source>
        <dbReference type="ARBA" id="ARBA00008918"/>
    </source>
</evidence>
<comment type="caution">
    <text evidence="3">The sequence shown here is derived from an EMBL/GenBank/DDBJ whole genome shotgun (WGS) entry which is preliminary data.</text>
</comment>
<dbReference type="InterPro" id="IPR023393">
    <property type="entry name" value="START-like_dom_sf"/>
</dbReference>
<dbReference type="OrthoDB" id="9793552at2"/>
<comment type="similarity">
    <text evidence="1">Belongs to the ribosome association toxin RatA family.</text>
</comment>
<dbReference type="InterPro" id="IPR005031">
    <property type="entry name" value="COQ10_START"/>
</dbReference>
<dbReference type="SUPFAM" id="SSF55961">
    <property type="entry name" value="Bet v1-like"/>
    <property type="match status" value="1"/>
</dbReference>
<organism evidence="3 4">
    <name type="scientific">Rubrivirga marina</name>
    <dbReference type="NCBI Taxonomy" id="1196024"/>
    <lineage>
        <taxon>Bacteria</taxon>
        <taxon>Pseudomonadati</taxon>
        <taxon>Rhodothermota</taxon>
        <taxon>Rhodothermia</taxon>
        <taxon>Rhodothermales</taxon>
        <taxon>Rubricoccaceae</taxon>
        <taxon>Rubrivirga</taxon>
    </lineage>
</organism>
<dbReference type="RefSeq" id="WP_095511600.1">
    <property type="nucleotide sequence ID" value="NZ_MQWD01000001.1"/>
</dbReference>
<evidence type="ECO:0000313" key="4">
    <source>
        <dbReference type="Proteomes" id="UP000216339"/>
    </source>
</evidence>
<sequence length="156" mass="18134">MARTHRLHTTTWLPLPRDEVFPFFADAENLAAITPPELAFEIVTPTPIDMRPGALIEYRLGLFGVRFGWRTEITAWEPPYRFVDQQIEGPYRRWHHTHTFVEAAGPDGEPGTQMDDVVRWELPLWPLGEVAYPAVRAQLARIFGYRQRRIRELLIG</sequence>
<accession>A0A271J5H5</accession>
<keyword evidence="4" id="KW-1185">Reference proteome</keyword>
<dbReference type="Pfam" id="PF03364">
    <property type="entry name" value="Polyketide_cyc"/>
    <property type="match status" value="1"/>
</dbReference>
<evidence type="ECO:0000313" key="3">
    <source>
        <dbReference type="EMBL" id="PAP77929.1"/>
    </source>
</evidence>
<dbReference type="Proteomes" id="UP000216339">
    <property type="component" value="Unassembled WGS sequence"/>
</dbReference>
<dbReference type="AlphaFoldDB" id="A0A271J5H5"/>